<evidence type="ECO:0000256" key="5">
    <source>
        <dbReference type="ARBA" id="ARBA00023137"/>
    </source>
</evidence>
<dbReference type="NCBIfam" id="TIGR01007">
    <property type="entry name" value="eps_fam"/>
    <property type="match status" value="1"/>
</dbReference>
<proteinExistence type="predicted"/>
<dbReference type="InterPro" id="IPR025669">
    <property type="entry name" value="AAA_dom"/>
</dbReference>
<keyword evidence="7" id="KW-0472">Membrane</keyword>
<name>A0AAU7CR07_9BACT</name>
<dbReference type="InterPro" id="IPR005702">
    <property type="entry name" value="Wzc-like_C"/>
</dbReference>
<feature type="domain" description="AAA" evidence="8">
    <location>
        <begin position="527"/>
        <end position="653"/>
    </location>
</feature>
<dbReference type="GO" id="GO:0004715">
    <property type="term" value="F:non-membrane spanning protein tyrosine kinase activity"/>
    <property type="evidence" value="ECO:0007669"/>
    <property type="project" value="UniProtKB-EC"/>
</dbReference>
<evidence type="ECO:0000256" key="4">
    <source>
        <dbReference type="ARBA" id="ARBA00022840"/>
    </source>
</evidence>
<keyword evidence="5" id="KW-0829">Tyrosine-protein kinase</keyword>
<dbReference type="InterPro" id="IPR027417">
    <property type="entry name" value="P-loop_NTPase"/>
</dbReference>
<keyword evidence="1 9" id="KW-0808">Transferase</keyword>
<dbReference type="Pfam" id="PF13614">
    <property type="entry name" value="AAA_31"/>
    <property type="match status" value="1"/>
</dbReference>
<dbReference type="PANTHER" id="PTHR32309">
    <property type="entry name" value="TYROSINE-PROTEIN KINASE"/>
    <property type="match status" value="1"/>
</dbReference>
<dbReference type="GO" id="GO:0005524">
    <property type="term" value="F:ATP binding"/>
    <property type="evidence" value="ECO:0007669"/>
    <property type="project" value="UniProtKB-KW"/>
</dbReference>
<keyword evidence="7" id="KW-0812">Transmembrane</keyword>
<reference evidence="9" key="1">
    <citation type="submission" date="2024-05" db="EMBL/GenBank/DDBJ databases">
        <title>Planctomycetes of the genus Singulisphaera possess chitinolytic capabilities.</title>
        <authorList>
            <person name="Ivanova A."/>
        </authorList>
    </citation>
    <scope>NUCLEOTIDE SEQUENCE</scope>
    <source>
        <strain evidence="9">Ch08T</strain>
    </source>
</reference>
<protein>
    <submittedName>
        <fullName evidence="9">Polysaccharide biosynthesis tyrosine autokinase</fullName>
        <ecNumber evidence="9">2.7.10.2</ecNumber>
    </submittedName>
</protein>
<keyword evidence="4" id="KW-0067">ATP-binding</keyword>
<dbReference type="AlphaFoldDB" id="A0AAU7CR07"/>
<evidence type="ECO:0000256" key="1">
    <source>
        <dbReference type="ARBA" id="ARBA00022679"/>
    </source>
</evidence>
<dbReference type="RefSeq" id="WP_406700367.1">
    <property type="nucleotide sequence ID" value="NZ_CP155447.1"/>
</dbReference>
<organism evidence="9">
    <name type="scientific">Singulisphaera sp. Ch08</name>
    <dbReference type="NCBI Taxonomy" id="3120278"/>
    <lineage>
        <taxon>Bacteria</taxon>
        <taxon>Pseudomonadati</taxon>
        <taxon>Planctomycetota</taxon>
        <taxon>Planctomycetia</taxon>
        <taxon>Isosphaerales</taxon>
        <taxon>Isosphaeraceae</taxon>
        <taxon>Singulisphaera</taxon>
    </lineage>
</organism>
<evidence type="ECO:0000256" key="7">
    <source>
        <dbReference type="SAM" id="Phobius"/>
    </source>
</evidence>
<dbReference type="EC" id="2.7.10.2" evidence="9"/>
<dbReference type="InterPro" id="IPR050445">
    <property type="entry name" value="Bact_polysacc_biosynth/exp"/>
</dbReference>
<dbReference type="SUPFAM" id="SSF52540">
    <property type="entry name" value="P-loop containing nucleoside triphosphate hydrolases"/>
    <property type="match status" value="1"/>
</dbReference>
<keyword evidence="3" id="KW-0418">Kinase</keyword>
<dbReference type="Gene3D" id="3.40.50.300">
    <property type="entry name" value="P-loop containing nucleotide triphosphate hydrolases"/>
    <property type="match status" value="1"/>
</dbReference>
<gene>
    <name evidence="9" type="ORF">V5E97_16265</name>
</gene>
<feature type="region of interest" description="Disordered" evidence="6">
    <location>
        <begin position="9"/>
        <end position="29"/>
    </location>
</feature>
<keyword evidence="7" id="KW-1133">Transmembrane helix</keyword>
<evidence type="ECO:0000256" key="6">
    <source>
        <dbReference type="SAM" id="MobiDB-lite"/>
    </source>
</evidence>
<feature type="transmembrane region" description="Helical" evidence="7">
    <location>
        <begin position="41"/>
        <end position="61"/>
    </location>
</feature>
<dbReference type="EMBL" id="CP155447">
    <property type="protein sequence ID" value="XBH07530.1"/>
    <property type="molecule type" value="Genomic_DNA"/>
</dbReference>
<evidence type="ECO:0000256" key="2">
    <source>
        <dbReference type="ARBA" id="ARBA00022741"/>
    </source>
</evidence>
<evidence type="ECO:0000256" key="3">
    <source>
        <dbReference type="ARBA" id="ARBA00022777"/>
    </source>
</evidence>
<sequence>MDGTIQGYAGPLRSPNLQNASPHSPAGKSASDYLRALRRRVWFVLAIGVPLSILCGIAIAYQPNVYSAKTQIAIEAPQFDPVLSSLVSPTVGHQSHESNETYGPNRIAMLRSSRLAELVVNDPNLTRGGVASDDAAEELIASLQTRPVQGTNQYTVTLEGRDPARIATSLQLLIDEFKNQASDEINQKIENAKLSADSYLTVLKKELEEVNKVIFAMLQDSDVIGPGGKNIKEREYELLTSGIQNDQNQLTTLHQQSYLTQAFPNARSQGGADPYAHKMAELDVMREQYADTLNNYRGKIRNYDHDPAVIHTSKKLDQVLTRLKKLKALSNSSEVGPEGNPYESLVDAKKEELRQKQEAAAKLLDELQASMPTHQKFLDALDKIKLKQTQIAEMEKKIWEFSAISQGKKDPVVQVASVIEPTQPIRPKRAMNMIFALFLSFGLGIGIVCLLEHIDHSIKAPEQLSGALSLPLFGVIPKIRRSASLHRGGHLWTPGAPDSIEADAFRNLRASLLGITDKRGPIVTLLVTSAKAGEGKSTTALNLAATCARAGERTLLMDVDLRRPSLAHVFQDPDEEGAGLGLVDVLRGDLPWQRTVVRTDIPNLDFLPTGDTTGVPVEILGALELRQLIIGLSSHYDRVILDGPAILGLADCRMLGRIVDASLLVVRSGSQELRPLQHAKAMLEQSHVVIAGVVFNGLYEDLKNWSSYGPETPNGYTGSIAGRSVSAAPGLAAPTEEQSALPMATSL</sequence>
<evidence type="ECO:0000313" key="9">
    <source>
        <dbReference type="EMBL" id="XBH07530.1"/>
    </source>
</evidence>
<keyword evidence="2" id="KW-0547">Nucleotide-binding</keyword>
<evidence type="ECO:0000259" key="8">
    <source>
        <dbReference type="Pfam" id="PF13614"/>
    </source>
</evidence>
<dbReference type="PANTHER" id="PTHR32309:SF31">
    <property type="entry name" value="CAPSULAR EXOPOLYSACCHARIDE FAMILY"/>
    <property type="match status" value="1"/>
</dbReference>
<accession>A0AAU7CR07</accession>
<dbReference type="CDD" id="cd05387">
    <property type="entry name" value="BY-kinase"/>
    <property type="match status" value="1"/>
</dbReference>